<name>A0A271KHL1_9HYPH</name>
<evidence type="ECO:0000256" key="1">
    <source>
        <dbReference type="SAM" id="MobiDB-lite"/>
    </source>
</evidence>
<evidence type="ECO:0000313" key="3">
    <source>
        <dbReference type="Proteomes" id="UP000215931"/>
    </source>
</evidence>
<dbReference type="EMBL" id="NPKH01000021">
    <property type="protein sequence ID" value="PAP94505.1"/>
    <property type="molecule type" value="Genomic_DNA"/>
</dbReference>
<sequence length="172" mass="19460">MKGKNPPGEHFTKIIRHTHEWPAWRALSSSAQAAYPWFKFEWRGTDKNNNGKLRLSVRQLAQRMGVRPDTAAEAIRELQRKGYLFQTESACLGVDGAAKSPAWELTELKLPGTDKTQDGRKLYREWQPGKDYPVQAAGANNPRGENGRRTKPRHENRDGPVLISVTKNRVAS</sequence>
<feature type="compositionally biased region" description="Basic and acidic residues" evidence="1">
    <location>
        <begin position="145"/>
        <end position="158"/>
    </location>
</feature>
<dbReference type="SUPFAM" id="SSF46785">
    <property type="entry name" value="Winged helix' DNA-binding domain"/>
    <property type="match status" value="1"/>
</dbReference>
<dbReference type="RefSeq" id="WP_095519427.1">
    <property type="nucleotide sequence ID" value="NZ_NPKH01000021.1"/>
</dbReference>
<comment type="caution">
    <text evidence="2">The sequence shown here is derived from an EMBL/GenBank/DDBJ whole genome shotgun (WGS) entry which is preliminary data.</text>
</comment>
<dbReference type="PRINTS" id="PR00033">
    <property type="entry name" value="HTHASNC"/>
</dbReference>
<dbReference type="InterPro" id="IPR000485">
    <property type="entry name" value="AsnC-type_HTH_dom"/>
</dbReference>
<dbReference type="Pfam" id="PF13730">
    <property type="entry name" value="HTH_36"/>
    <property type="match status" value="1"/>
</dbReference>
<dbReference type="AlphaFoldDB" id="A0A271KHL1"/>
<evidence type="ECO:0000313" key="2">
    <source>
        <dbReference type="EMBL" id="PAP94505.1"/>
    </source>
</evidence>
<dbReference type="GO" id="GO:0043565">
    <property type="term" value="F:sequence-specific DNA binding"/>
    <property type="evidence" value="ECO:0007669"/>
    <property type="project" value="InterPro"/>
</dbReference>
<dbReference type="InterPro" id="IPR036388">
    <property type="entry name" value="WH-like_DNA-bd_sf"/>
</dbReference>
<accession>A0A271KHL1</accession>
<proteinExistence type="predicted"/>
<protein>
    <submittedName>
        <fullName evidence="2">Uncharacterized protein</fullName>
    </submittedName>
</protein>
<reference evidence="2 3" key="1">
    <citation type="submission" date="2017-08" db="EMBL/GenBank/DDBJ databases">
        <title>Mesorhizobium wenxinae sp. nov., a novel rhizobial species isolated from root nodules of chickpea (Cicer arietinum L.).</title>
        <authorList>
            <person name="Zhang J."/>
        </authorList>
    </citation>
    <scope>NUCLEOTIDE SEQUENCE [LARGE SCALE GENOMIC DNA]</scope>
    <source>
        <strain evidence="3">WYCCWR 10019</strain>
    </source>
</reference>
<keyword evidence="3" id="KW-1185">Reference proteome</keyword>
<dbReference type="InterPro" id="IPR036390">
    <property type="entry name" value="WH_DNA-bd_sf"/>
</dbReference>
<organism evidence="2 3">
    <name type="scientific">Mesorhizobium wenxiniae</name>
    <dbReference type="NCBI Taxonomy" id="2014805"/>
    <lineage>
        <taxon>Bacteria</taxon>
        <taxon>Pseudomonadati</taxon>
        <taxon>Pseudomonadota</taxon>
        <taxon>Alphaproteobacteria</taxon>
        <taxon>Hyphomicrobiales</taxon>
        <taxon>Phyllobacteriaceae</taxon>
        <taxon>Mesorhizobium</taxon>
    </lineage>
</organism>
<dbReference type="Gene3D" id="1.10.10.10">
    <property type="entry name" value="Winged helix-like DNA-binding domain superfamily/Winged helix DNA-binding domain"/>
    <property type="match status" value="1"/>
</dbReference>
<dbReference type="Proteomes" id="UP000215931">
    <property type="component" value="Unassembled WGS sequence"/>
</dbReference>
<gene>
    <name evidence="2" type="ORF">CIT31_16025</name>
</gene>
<dbReference type="OrthoDB" id="6058756at2"/>
<feature type="region of interest" description="Disordered" evidence="1">
    <location>
        <begin position="126"/>
        <end position="172"/>
    </location>
</feature>